<gene>
    <name evidence="8" type="primary">lepB</name>
    <name evidence="8" type="ORF">QJS35_27735</name>
</gene>
<accession>A0ABV1L1E7</accession>
<dbReference type="InterPro" id="IPR000223">
    <property type="entry name" value="Pept_S26A_signal_pept_1"/>
</dbReference>
<comment type="caution">
    <text evidence="8">The sequence shown here is derived from an EMBL/GenBank/DDBJ whole genome shotgun (WGS) entry which is preliminary data.</text>
</comment>
<sequence length="148" mass="16709">MNILITIFLLLLSLVSGSSTQKLYVNDGPSMSPTINNGDKMIVNLDISKGIFKDDIIIFKTEEKSFCKRVIGVEGDKIEIKESGIIVNNKLMFKSRIGDNLIKPQITIKKDEYYVIGDNVDNSYDSRFYGPINHKQIIGKVTKILHIQ</sequence>
<evidence type="ECO:0000256" key="5">
    <source>
        <dbReference type="ARBA" id="ARBA00022801"/>
    </source>
</evidence>
<dbReference type="PRINTS" id="PR00727">
    <property type="entry name" value="LEADERPTASE"/>
</dbReference>
<dbReference type="NCBIfam" id="TIGR02227">
    <property type="entry name" value="sigpep_I_bact"/>
    <property type="match status" value="1"/>
</dbReference>
<keyword evidence="5 6" id="KW-0378">Hydrolase</keyword>
<name>A0ABV1L1E7_9BACL</name>
<keyword evidence="9" id="KW-1185">Reference proteome</keyword>
<organism evidence="8 9">
    <name type="scientific">Cohnella silvisoli</name>
    <dbReference type="NCBI Taxonomy" id="2873699"/>
    <lineage>
        <taxon>Bacteria</taxon>
        <taxon>Bacillati</taxon>
        <taxon>Bacillota</taxon>
        <taxon>Bacilli</taxon>
        <taxon>Bacillales</taxon>
        <taxon>Paenibacillaceae</taxon>
        <taxon>Cohnella</taxon>
    </lineage>
</organism>
<protein>
    <recommendedName>
        <fullName evidence="4 6">Signal peptidase I</fullName>
        <ecNumber evidence="4 6">3.4.21.89</ecNumber>
    </recommendedName>
</protein>
<evidence type="ECO:0000256" key="4">
    <source>
        <dbReference type="ARBA" id="ARBA00013208"/>
    </source>
</evidence>
<evidence type="ECO:0000256" key="1">
    <source>
        <dbReference type="ARBA" id="ARBA00000677"/>
    </source>
</evidence>
<dbReference type="PANTHER" id="PTHR43390:SF1">
    <property type="entry name" value="CHLOROPLAST PROCESSING PEPTIDASE"/>
    <property type="match status" value="1"/>
</dbReference>
<dbReference type="Gene3D" id="2.10.109.10">
    <property type="entry name" value="Umud Fragment, subunit A"/>
    <property type="match status" value="1"/>
</dbReference>
<evidence type="ECO:0000256" key="3">
    <source>
        <dbReference type="ARBA" id="ARBA00009370"/>
    </source>
</evidence>
<feature type="domain" description="Peptidase S26" evidence="7">
    <location>
        <begin position="5"/>
        <end position="142"/>
    </location>
</feature>
<dbReference type="RefSeq" id="WP_232189177.1">
    <property type="nucleotide sequence ID" value="NZ_JAIOAP010000018.1"/>
</dbReference>
<dbReference type="Proteomes" id="UP001493487">
    <property type="component" value="Unassembled WGS sequence"/>
</dbReference>
<dbReference type="SUPFAM" id="SSF51306">
    <property type="entry name" value="LexA/Signal peptidase"/>
    <property type="match status" value="1"/>
</dbReference>
<dbReference type="InterPro" id="IPR019758">
    <property type="entry name" value="Pept_S26A_signal_pept_1_CS"/>
</dbReference>
<evidence type="ECO:0000313" key="8">
    <source>
        <dbReference type="EMBL" id="MEQ4486178.1"/>
    </source>
</evidence>
<dbReference type="InterPro" id="IPR036286">
    <property type="entry name" value="LexA/Signal_pep-like_sf"/>
</dbReference>
<dbReference type="GO" id="GO:0009003">
    <property type="term" value="F:signal peptidase activity"/>
    <property type="evidence" value="ECO:0007669"/>
    <property type="project" value="UniProtKB-EC"/>
</dbReference>
<evidence type="ECO:0000259" key="7">
    <source>
        <dbReference type="Pfam" id="PF10502"/>
    </source>
</evidence>
<dbReference type="CDD" id="cd06530">
    <property type="entry name" value="S26_SPase_I"/>
    <property type="match status" value="1"/>
</dbReference>
<dbReference type="EC" id="3.4.21.89" evidence="4 6"/>
<reference evidence="8 9" key="1">
    <citation type="journal article" date="2023" name="Genome Announc.">
        <title>Pan-Genome Analyses of the Genus Cohnella and Proposal of the Novel Species Cohnella silvisoli sp. nov., Isolated from Forest Soil.</title>
        <authorList>
            <person name="Wang C."/>
            <person name="Mao L."/>
            <person name="Bao G."/>
            <person name="Zhu H."/>
        </authorList>
    </citation>
    <scope>NUCLEOTIDE SEQUENCE [LARGE SCALE GENOMIC DNA]</scope>
    <source>
        <strain evidence="8 9">NL03-T5-1</strain>
    </source>
</reference>
<proteinExistence type="inferred from homology"/>
<dbReference type="PROSITE" id="PS00761">
    <property type="entry name" value="SPASE_I_3"/>
    <property type="match status" value="1"/>
</dbReference>
<dbReference type="PANTHER" id="PTHR43390">
    <property type="entry name" value="SIGNAL PEPTIDASE I"/>
    <property type="match status" value="1"/>
</dbReference>
<comment type="similarity">
    <text evidence="3 6">Belongs to the peptidase S26 family.</text>
</comment>
<dbReference type="Pfam" id="PF10502">
    <property type="entry name" value="Peptidase_S26"/>
    <property type="match status" value="1"/>
</dbReference>
<evidence type="ECO:0000313" key="9">
    <source>
        <dbReference type="Proteomes" id="UP001493487"/>
    </source>
</evidence>
<dbReference type="InterPro" id="IPR019533">
    <property type="entry name" value="Peptidase_S26"/>
</dbReference>
<evidence type="ECO:0000256" key="6">
    <source>
        <dbReference type="RuleBase" id="RU362042"/>
    </source>
</evidence>
<comment type="subcellular location">
    <subcellularLocation>
        <location evidence="2">Cell membrane</location>
        <topology evidence="2">Single-pass type II membrane protein</topology>
    </subcellularLocation>
    <subcellularLocation>
        <location evidence="6">Membrane</location>
        <topology evidence="6">Single-pass type II membrane protein</topology>
    </subcellularLocation>
</comment>
<keyword evidence="6" id="KW-0645">Protease</keyword>
<evidence type="ECO:0000256" key="2">
    <source>
        <dbReference type="ARBA" id="ARBA00004401"/>
    </source>
</evidence>
<dbReference type="EMBL" id="JASKHM010000019">
    <property type="protein sequence ID" value="MEQ4486178.1"/>
    <property type="molecule type" value="Genomic_DNA"/>
</dbReference>
<comment type="catalytic activity">
    <reaction evidence="1 6">
        <text>Cleavage of hydrophobic, N-terminal signal or leader sequences from secreted and periplasmic proteins.</text>
        <dbReference type="EC" id="3.4.21.89"/>
    </reaction>
</comment>